<sequence length="444" mass="49339">MFIYLDDPEICRSAENLVTEQIQKKLDAIQSAGGGELRIPAGRYLCASLSLPSNLVLSLEAGAEIVASENIEDYYHITTQSMAELSYRALLYAKGKSNIKICGKGLIEGQDSKWFSQHADDAGYRMPKVERPRMLVLEGCDNVTLNDFTIQRSPMWTIHLVCCSNVAIDNVKVNNHLYLPNTDSIDIDSCQYVRIANCFLSAADDGVCIKTTRKKVQGCQDTKHVTVTNCVIRSRGAAIKVGTETFGNVESVLVSNISIFDSNRAIALVSRDGGNLRQMMFSNIIFESRLCVPHHWGKAEPIGISVRYRDPAIRPGNIENITFSNISGECHGAISLYSEIEHAVSGIEFNGITLTQIHTDHDDFGYYDIRPPCNPDTPTGMGLDNSYKINPETKKPFGVEIYKNGIPAIYSFGVTEFEVNNLKVIRENSDSNVWNKDNDIYIVK</sequence>
<name>A0A6G7CQC3_9VIBR</name>
<dbReference type="SUPFAM" id="SSF51126">
    <property type="entry name" value="Pectin lyase-like"/>
    <property type="match status" value="1"/>
</dbReference>
<gene>
    <name evidence="5" type="ORF">G5S32_20290</name>
</gene>
<dbReference type="Proteomes" id="UP000503003">
    <property type="component" value="Chromosome 2"/>
</dbReference>
<dbReference type="InterPro" id="IPR000743">
    <property type="entry name" value="Glyco_hydro_28"/>
</dbReference>
<dbReference type="PANTHER" id="PTHR31339:SF9">
    <property type="entry name" value="PLASMIN AND FIBRONECTIN-BINDING PROTEIN A"/>
    <property type="match status" value="1"/>
</dbReference>
<keyword evidence="2 4" id="KW-0378">Hydrolase</keyword>
<dbReference type="AlphaFoldDB" id="A0A6G7CQC3"/>
<protein>
    <submittedName>
        <fullName evidence="5">Glycoside hydrolase family 28 protein</fullName>
    </submittedName>
</protein>
<organism evidence="5 6">
    <name type="scientific">Vibrio ziniensis</name>
    <dbReference type="NCBI Taxonomy" id="2711221"/>
    <lineage>
        <taxon>Bacteria</taxon>
        <taxon>Pseudomonadati</taxon>
        <taxon>Pseudomonadota</taxon>
        <taxon>Gammaproteobacteria</taxon>
        <taxon>Vibrionales</taxon>
        <taxon>Vibrionaceae</taxon>
        <taxon>Vibrio</taxon>
    </lineage>
</organism>
<dbReference type="InterPro" id="IPR006626">
    <property type="entry name" value="PbH1"/>
</dbReference>
<dbReference type="Gene3D" id="2.160.20.10">
    <property type="entry name" value="Single-stranded right-handed beta-helix, Pectin lyase-like"/>
    <property type="match status" value="1"/>
</dbReference>
<evidence type="ECO:0000313" key="6">
    <source>
        <dbReference type="Proteomes" id="UP000503003"/>
    </source>
</evidence>
<dbReference type="RefSeq" id="WP_165313950.1">
    <property type="nucleotide sequence ID" value="NZ_CP049332.1"/>
</dbReference>
<dbReference type="InterPro" id="IPR051801">
    <property type="entry name" value="GH28_Enzymes"/>
</dbReference>
<dbReference type="Pfam" id="PF00295">
    <property type="entry name" value="Glyco_hydro_28"/>
    <property type="match status" value="1"/>
</dbReference>
<dbReference type="KEGG" id="vzi:G5S32_20290"/>
<dbReference type="InterPro" id="IPR012334">
    <property type="entry name" value="Pectin_lyas_fold"/>
</dbReference>
<dbReference type="InterPro" id="IPR011050">
    <property type="entry name" value="Pectin_lyase_fold/virulence"/>
</dbReference>
<dbReference type="SMART" id="SM00710">
    <property type="entry name" value="PbH1"/>
    <property type="match status" value="5"/>
</dbReference>
<comment type="similarity">
    <text evidence="1 4">Belongs to the glycosyl hydrolase 28 family.</text>
</comment>
<dbReference type="GO" id="GO:0004650">
    <property type="term" value="F:polygalacturonase activity"/>
    <property type="evidence" value="ECO:0007669"/>
    <property type="project" value="InterPro"/>
</dbReference>
<dbReference type="PANTHER" id="PTHR31339">
    <property type="entry name" value="PECTIN LYASE-RELATED"/>
    <property type="match status" value="1"/>
</dbReference>
<keyword evidence="3 4" id="KW-0326">Glycosidase</keyword>
<evidence type="ECO:0000256" key="2">
    <source>
        <dbReference type="ARBA" id="ARBA00022801"/>
    </source>
</evidence>
<keyword evidence="6" id="KW-1185">Reference proteome</keyword>
<reference evidence="5 6" key="1">
    <citation type="submission" date="2020-02" db="EMBL/GenBank/DDBJ databases">
        <title>A complete genome of a marine bacterium Vibrio sp. ZWAL4003 isolated from the mangrove sediment with the ability to degrade polysaccharides.</title>
        <authorList>
            <person name="Wu J."/>
            <person name="Qu W."/>
            <person name="Zeng R."/>
        </authorList>
    </citation>
    <scope>NUCLEOTIDE SEQUENCE [LARGE SCALE GENOMIC DNA]</scope>
    <source>
        <strain evidence="5 6">ZWAL4003</strain>
    </source>
</reference>
<evidence type="ECO:0000256" key="4">
    <source>
        <dbReference type="RuleBase" id="RU361169"/>
    </source>
</evidence>
<evidence type="ECO:0000256" key="3">
    <source>
        <dbReference type="ARBA" id="ARBA00023295"/>
    </source>
</evidence>
<evidence type="ECO:0000313" key="5">
    <source>
        <dbReference type="EMBL" id="QIH44290.1"/>
    </source>
</evidence>
<accession>A0A6G7CQC3</accession>
<dbReference type="GO" id="GO:0005975">
    <property type="term" value="P:carbohydrate metabolic process"/>
    <property type="evidence" value="ECO:0007669"/>
    <property type="project" value="InterPro"/>
</dbReference>
<evidence type="ECO:0000256" key="1">
    <source>
        <dbReference type="ARBA" id="ARBA00008834"/>
    </source>
</evidence>
<dbReference type="EMBL" id="CP049332">
    <property type="protein sequence ID" value="QIH44290.1"/>
    <property type="molecule type" value="Genomic_DNA"/>
</dbReference>
<proteinExistence type="inferred from homology"/>